<evidence type="ECO:0000256" key="5">
    <source>
        <dbReference type="ARBA" id="ARBA00022737"/>
    </source>
</evidence>
<dbReference type="InterPro" id="IPR056989">
    <property type="entry name" value="PCDH15_12th_dom"/>
</dbReference>
<keyword evidence="5" id="KW-0677">Repeat</keyword>
<dbReference type="GO" id="GO:0050953">
    <property type="term" value="P:sensory perception of light stimulus"/>
    <property type="evidence" value="ECO:0007669"/>
    <property type="project" value="UniProtKB-ARBA"/>
</dbReference>
<protein>
    <recommendedName>
        <fullName evidence="12">Protocadherin-15</fullName>
    </recommendedName>
</protein>
<feature type="domain" description="Cadherin" evidence="17">
    <location>
        <begin position="357"/>
        <end position="470"/>
    </location>
</feature>
<dbReference type="GO" id="GO:0007605">
    <property type="term" value="P:sensory perception of sound"/>
    <property type="evidence" value="ECO:0007669"/>
    <property type="project" value="InterPro"/>
</dbReference>
<dbReference type="GO" id="GO:0008013">
    <property type="term" value="F:beta-catenin binding"/>
    <property type="evidence" value="ECO:0007669"/>
    <property type="project" value="TreeGrafter"/>
</dbReference>
<dbReference type="SMART" id="SM00112">
    <property type="entry name" value="CA"/>
    <property type="match status" value="10"/>
</dbReference>
<feature type="chain" id="PRO_5014376925" description="Protocadherin-15" evidence="16">
    <location>
        <begin position="29"/>
        <end position="1828"/>
    </location>
</feature>
<dbReference type="PANTHER" id="PTHR24027">
    <property type="entry name" value="CADHERIN-23"/>
    <property type="match status" value="1"/>
</dbReference>
<feature type="domain" description="Cadherin" evidence="17">
    <location>
        <begin position="239"/>
        <end position="356"/>
    </location>
</feature>
<keyword evidence="6 13" id="KW-0106">Calcium</keyword>
<evidence type="ECO:0000256" key="8">
    <source>
        <dbReference type="ARBA" id="ARBA00022989"/>
    </source>
</evidence>
<keyword evidence="8 15" id="KW-1133">Transmembrane helix</keyword>
<feature type="domain" description="Cadherin" evidence="17">
    <location>
        <begin position="710"/>
        <end position="819"/>
    </location>
</feature>
<evidence type="ECO:0000256" key="13">
    <source>
        <dbReference type="PROSITE-ProRule" id="PRU00043"/>
    </source>
</evidence>
<comment type="subcellular location">
    <subcellularLocation>
        <location evidence="1">Cell membrane</location>
        <topology evidence="1">Single-pass type I membrane protein</topology>
    </subcellularLocation>
</comment>
<feature type="region of interest" description="Disordered" evidence="14">
    <location>
        <begin position="1476"/>
        <end position="1499"/>
    </location>
</feature>
<dbReference type="Pfam" id="PF00028">
    <property type="entry name" value="Cadherin"/>
    <property type="match status" value="7"/>
</dbReference>
<dbReference type="InterPro" id="IPR002126">
    <property type="entry name" value="Cadherin-like_dom"/>
</dbReference>
<evidence type="ECO:0000256" key="3">
    <source>
        <dbReference type="ARBA" id="ARBA00022692"/>
    </source>
</evidence>
<evidence type="ECO:0000256" key="11">
    <source>
        <dbReference type="ARBA" id="ARBA00023180"/>
    </source>
</evidence>
<dbReference type="InterPro" id="IPR039808">
    <property type="entry name" value="Cadherin"/>
</dbReference>
<dbReference type="FunFam" id="2.60.40.60:FF:000057">
    <property type="entry name" value="protocadherin-15 isoform X1"/>
    <property type="match status" value="1"/>
</dbReference>
<dbReference type="Proteomes" id="UP000233180">
    <property type="component" value="Unassembled WGS sequence"/>
</dbReference>
<dbReference type="GO" id="GO:0016342">
    <property type="term" value="C:catenin complex"/>
    <property type="evidence" value="ECO:0007669"/>
    <property type="project" value="TreeGrafter"/>
</dbReference>
<dbReference type="CDD" id="cd11304">
    <property type="entry name" value="Cadherin_repeat"/>
    <property type="match status" value="7"/>
</dbReference>
<dbReference type="GeneTree" id="ENSGT00940000156675"/>
<dbReference type="Gene3D" id="2.60.40.3430">
    <property type="match status" value="1"/>
</dbReference>
<evidence type="ECO:0000313" key="18">
    <source>
        <dbReference type="Ensembl" id="ENSRBIP00000041376.1"/>
    </source>
</evidence>
<keyword evidence="4 16" id="KW-0732">Signal</keyword>
<dbReference type="GO" id="GO:0007156">
    <property type="term" value="P:homophilic cell adhesion via plasma membrane adhesion molecules"/>
    <property type="evidence" value="ECO:0007669"/>
    <property type="project" value="InterPro"/>
</dbReference>
<evidence type="ECO:0000256" key="4">
    <source>
        <dbReference type="ARBA" id="ARBA00022729"/>
    </source>
</evidence>
<dbReference type="InterPro" id="IPR030718">
    <property type="entry name" value="EC_dom_sf"/>
</dbReference>
<gene>
    <name evidence="18" type="primary">PCDH15</name>
</gene>
<evidence type="ECO:0000256" key="14">
    <source>
        <dbReference type="SAM" id="MobiDB-lite"/>
    </source>
</evidence>
<dbReference type="FunFam" id="2.60.40.60:FF:000049">
    <property type="entry name" value="protocadherin-15 isoform X1"/>
    <property type="match status" value="1"/>
</dbReference>
<dbReference type="GO" id="GO:0045296">
    <property type="term" value="F:cadherin binding"/>
    <property type="evidence" value="ECO:0007669"/>
    <property type="project" value="TreeGrafter"/>
</dbReference>
<evidence type="ECO:0000256" key="10">
    <source>
        <dbReference type="ARBA" id="ARBA00023157"/>
    </source>
</evidence>
<dbReference type="PROSITE" id="PS50268">
    <property type="entry name" value="CADHERIN_2"/>
    <property type="match status" value="9"/>
</dbReference>
<dbReference type="PROSITE" id="PS00232">
    <property type="entry name" value="CADHERIN_1"/>
    <property type="match status" value="3"/>
</dbReference>
<feature type="domain" description="Cadherin" evidence="17">
    <location>
        <begin position="1021"/>
        <end position="1135"/>
    </location>
</feature>
<dbReference type="GO" id="GO:0001750">
    <property type="term" value="C:photoreceptor outer segment"/>
    <property type="evidence" value="ECO:0007669"/>
    <property type="project" value="UniProtKB-ARBA"/>
</dbReference>
<dbReference type="SUPFAM" id="SSF49313">
    <property type="entry name" value="Cadherin-like"/>
    <property type="match status" value="10"/>
</dbReference>
<sequence length="1828" mass="202332">MSRMFSNNFLWFAGTILVDNMLIKGTAGGPDPTIELSLKDNVDYWVLMDPVKQMLFLNSTGRVLDRDPPMNIHSIVVQVQCINKKVGTIIYHEVRIVVRDRNDNSPTFKHESYYATVNELTPVGTTIFTGFSGDNGATDIDDGPNGQIEYVIQYNPDDPTSNDTFEIPLMLTGNVVLRKRLNYEDKTRYFVIIQANDRAQNLNERRTTTTTLTVDVLDGDDLGPMFLPCVLVPNTRDCRPLTYQAAIPELRTPEELNPIVVTPPIQAVDQDRNIQPPSDRPGILYSILVGSPEDYPRFFHMHPRTAELSLLEPVNRDFHQKFDLVIKAEQDNGHPLPAFASLHIEILDENNQSPYFTMPSYQGYILESAPVGATVSDSLNLTSPLRIVALDKDIEDTKDPELHLFLNDYTSVFTVTQTGITRYLTLLQPVDREEQQTYTFSITAFDGVQESEPVIINIQVMDANDNTPAFPEISYDVYVYTDMRPGDSVIQLTAVDADEGSNGEITYEILVGAQGDFIINKTTGLITIAPGVEMIVGRTYALTVQAADNAPPAERSTGILTLGKALDRESTDRYILIITASDSRPDGTSTATVNVVVTDVNDNAPVFDPYLPRNLSVVEEEANAFVGQVKATDPDAGINGQVHYSLGNFNNLFRITSNGSIYTAVKLNREVRDYYELVVVATDGAVHPRHSTLTLAIKVLDIDDNSPVFTNSMYTVLVEENLPAGTTILQIEAKDVDLGANVSYRIRSPEVKHFFALHPFTGELSLLRSLDYEAFPDQEASITFLVEAFDIYGTMPPGIATVTVIVKVRTKDDFWLPKVKTDKMERKYASDAGLPASRVRYRVDDVQFPYPASIFDVEEDSGRVITRVNLNEEPTTIFKLVVVAFDDGEPVMSSSATVKILVLHPGEIPRFTQEEYRPPPVSELATKGTMVGVISAAAINQSIVYSIVSGNEEDTFGINNITGVIYVNGPLDYEIRTSYVLRVQADSLEVVLANLRVPSKSNTAKVYIEIQDENNHPPVFQKKFYIGGVSEDARMFTSVLKVKATDKDTGNYSVMAYRLIIPPIKEGKEGFVVETYTGLIKTAMLFHNMRRSYFKFQVIATDDYGKGLSGKADVLVSVVNQLDMQVIVSNVPPTLVEKKIEDLTEILDRYVQEQIPGAKVVVESIGARRHGDAFSLEDYTKCDLTVYAIDPQTNRAIDRNELFKFLDGKLLDINKDFQPYYGEGGRILEIRTPEAVTSIKKRGESLGYTEGALLALAFIIILCCIPAILVVLVSYRQRQAECTKTARIQAALPAAKPAAPAPAPVAEPPPPPPPPPPPGAHLYEELGDSSILFLLYHFQQSRGNHSVSEDSKHQQVVMPFSSNTIEAHKAAHVDGSLKSNKPKSARTFTFLSDEDALSAHNPLYQENISQVSTISEISLRTDFVDPFLPKIQAKSKSLRGPREKIQRLWSQSVSLPRRLMRKVPNRPEIIDLQQWQGTRQKAENENTGICTNKRGSSNPLLTTEEANLTEKEEIRQGETLIIKGTEQLKSLSSDSSFCFPRPHFSFSTLPTVSRTVELKSEPNVITSPAECSLELSPSRPCVLNSSLSRRETPICMLTVETERNIFENFAHPPNISPSACPPPPPPISPPSPPPAPAPLAPPPDISPFSLFCPPPSPPSIPLPLPPSTFFPLSISTSGPPTPPLLPPFPTLPPPPPSIPCPPPPSASFLSTECVCITGVKCMTNMMPAEEIKSSMTQLSTTTVCKTDPRREPKGILKHVKNLAELEKSVANMYSQIEKNYLCRNVSELQTMCPSEVTNMEITSEPNKENLNNIVEETEKQSHSQSTSL</sequence>
<reference evidence="18" key="2">
    <citation type="submission" date="2025-08" db="UniProtKB">
        <authorList>
            <consortium name="Ensembl"/>
        </authorList>
    </citation>
    <scope>IDENTIFICATION</scope>
</reference>
<reference evidence="18 19" key="1">
    <citation type="submission" date="2016-06" db="EMBL/GenBank/DDBJ databases">
        <title>Genome of Rhinopithecus bieti.</title>
        <authorList>
            <person name="Wu"/>
            <person name="C.-I. and Zhang"/>
            <person name="Y."/>
        </authorList>
    </citation>
    <scope>NUCLEOTIDE SEQUENCE</scope>
</reference>
<dbReference type="FunFam" id="2.60.40.60:FF:000055">
    <property type="entry name" value="protocadherin-15 isoform X1"/>
    <property type="match status" value="1"/>
</dbReference>
<dbReference type="Pfam" id="PF18432">
    <property type="entry name" value="ECD"/>
    <property type="match status" value="1"/>
</dbReference>
<evidence type="ECO:0000259" key="17">
    <source>
        <dbReference type="PROSITE" id="PS50268"/>
    </source>
</evidence>
<dbReference type="InterPro" id="IPR041149">
    <property type="entry name" value="EC_dom"/>
</dbReference>
<feature type="domain" description="Cadherin" evidence="17">
    <location>
        <begin position="609"/>
        <end position="709"/>
    </location>
</feature>
<evidence type="ECO:0000256" key="9">
    <source>
        <dbReference type="ARBA" id="ARBA00023136"/>
    </source>
</evidence>
<reference evidence="18" key="3">
    <citation type="submission" date="2025-09" db="UniProtKB">
        <authorList>
            <consortium name="Ensembl"/>
        </authorList>
    </citation>
    <scope>IDENTIFICATION</scope>
</reference>
<dbReference type="Ensembl" id="ENSRBIT00000065413.1">
    <property type="protein sequence ID" value="ENSRBIP00000041376.1"/>
    <property type="gene ID" value="ENSRBIG00000043938.1"/>
</dbReference>
<feature type="compositionally biased region" description="Pro residues" evidence="14">
    <location>
        <begin position="1299"/>
        <end position="1319"/>
    </location>
</feature>
<dbReference type="GO" id="GO:0050957">
    <property type="term" value="P:equilibrioception"/>
    <property type="evidence" value="ECO:0007669"/>
    <property type="project" value="UniProtKB-ARBA"/>
</dbReference>
<feature type="compositionally biased region" description="Pro residues" evidence="14">
    <location>
        <begin position="1619"/>
        <end position="1640"/>
    </location>
</feature>
<feature type="domain" description="Cadherin" evidence="17">
    <location>
        <begin position="471"/>
        <end position="607"/>
    </location>
</feature>
<dbReference type="FunFam" id="2.60.40.60:FF:000050">
    <property type="entry name" value="protocadherin-15 isoform X1"/>
    <property type="match status" value="1"/>
</dbReference>
<evidence type="ECO:0000256" key="12">
    <source>
        <dbReference type="ARBA" id="ARBA00072302"/>
    </source>
</evidence>
<dbReference type="GO" id="GO:0016477">
    <property type="term" value="P:cell migration"/>
    <property type="evidence" value="ECO:0007669"/>
    <property type="project" value="TreeGrafter"/>
</dbReference>
<keyword evidence="11" id="KW-0325">Glycoprotein</keyword>
<dbReference type="InterPro" id="IPR020894">
    <property type="entry name" value="Cadherin_CS"/>
</dbReference>
<dbReference type="PRINTS" id="PR00205">
    <property type="entry name" value="CADHERIN"/>
</dbReference>
<evidence type="ECO:0000256" key="7">
    <source>
        <dbReference type="ARBA" id="ARBA00022889"/>
    </source>
</evidence>
<feature type="transmembrane region" description="Helical" evidence="15">
    <location>
        <begin position="1252"/>
        <end position="1275"/>
    </location>
</feature>
<keyword evidence="10" id="KW-1015">Disulfide bond</keyword>
<dbReference type="FunFam" id="2.60.40.60:FF:000063">
    <property type="entry name" value="protocadherin-15 isoform X1"/>
    <property type="match status" value="1"/>
</dbReference>
<dbReference type="GO" id="GO:0005509">
    <property type="term" value="F:calcium ion binding"/>
    <property type="evidence" value="ECO:0007669"/>
    <property type="project" value="UniProtKB-UniRule"/>
</dbReference>
<organism evidence="18 19">
    <name type="scientific">Rhinopithecus bieti</name>
    <name type="common">Black snub-nosed monkey</name>
    <name type="synonym">Pygathrix bieti</name>
    <dbReference type="NCBI Taxonomy" id="61621"/>
    <lineage>
        <taxon>Eukaryota</taxon>
        <taxon>Metazoa</taxon>
        <taxon>Chordata</taxon>
        <taxon>Craniata</taxon>
        <taxon>Vertebrata</taxon>
        <taxon>Euteleostomi</taxon>
        <taxon>Mammalia</taxon>
        <taxon>Eutheria</taxon>
        <taxon>Euarchontoglires</taxon>
        <taxon>Primates</taxon>
        <taxon>Haplorrhini</taxon>
        <taxon>Catarrhini</taxon>
        <taxon>Cercopithecidae</taxon>
        <taxon>Colobinae</taxon>
        <taxon>Rhinopithecus</taxon>
    </lineage>
</organism>
<evidence type="ECO:0000256" key="15">
    <source>
        <dbReference type="SAM" id="Phobius"/>
    </source>
</evidence>
<feature type="region of interest" description="Disordered" evidence="14">
    <location>
        <begin position="1617"/>
        <end position="1640"/>
    </location>
</feature>
<dbReference type="FunFam" id="2.60.40.3430:FF:000001">
    <property type="entry name" value="protocadherin-15 isoform X1"/>
    <property type="match status" value="1"/>
</dbReference>
<feature type="signal peptide" evidence="16">
    <location>
        <begin position="1"/>
        <end position="28"/>
    </location>
</feature>
<name>A0A2K6N017_RHIBE</name>
<feature type="region of interest" description="Disordered" evidence="14">
    <location>
        <begin position="1298"/>
        <end position="1322"/>
    </location>
</feature>
<dbReference type="FunFam" id="2.60.40.60:FF:000048">
    <property type="entry name" value="protocadherin-15 isoform X1"/>
    <property type="match status" value="1"/>
</dbReference>
<evidence type="ECO:0000256" key="6">
    <source>
        <dbReference type="ARBA" id="ARBA00022837"/>
    </source>
</evidence>
<feature type="domain" description="Cadherin" evidence="17">
    <location>
        <begin position="913"/>
        <end position="1020"/>
    </location>
</feature>
<dbReference type="Gene3D" id="2.60.40.60">
    <property type="entry name" value="Cadherins"/>
    <property type="match status" value="10"/>
</dbReference>
<feature type="domain" description="Cadherin" evidence="17">
    <location>
        <begin position="829"/>
        <end position="911"/>
    </location>
</feature>
<dbReference type="GO" id="GO:0032420">
    <property type="term" value="C:stereocilium"/>
    <property type="evidence" value="ECO:0007669"/>
    <property type="project" value="InterPro"/>
</dbReference>
<dbReference type="InterPro" id="IPR015919">
    <property type="entry name" value="Cadherin-like_sf"/>
</dbReference>
<evidence type="ECO:0000256" key="2">
    <source>
        <dbReference type="ARBA" id="ARBA00022475"/>
    </source>
</evidence>
<dbReference type="FunFam" id="2.60.40.60:FF:000047">
    <property type="entry name" value="protocadherin-15 isoform X1"/>
    <property type="match status" value="1"/>
</dbReference>
<evidence type="ECO:0000256" key="1">
    <source>
        <dbReference type="ARBA" id="ARBA00004251"/>
    </source>
</evidence>
<dbReference type="GO" id="GO:0048839">
    <property type="term" value="P:inner ear development"/>
    <property type="evidence" value="ECO:0007669"/>
    <property type="project" value="InterPro"/>
</dbReference>
<evidence type="ECO:0000256" key="16">
    <source>
        <dbReference type="SAM" id="SignalP"/>
    </source>
</evidence>
<dbReference type="PANTHER" id="PTHR24027:SF438">
    <property type="entry name" value="CADHERIN 23"/>
    <property type="match status" value="1"/>
</dbReference>
<accession>A0A2K6N017</accession>
<dbReference type="Pfam" id="PF23206">
    <property type="entry name" value="PCDH15_12th"/>
    <property type="match status" value="1"/>
</dbReference>
<keyword evidence="2" id="KW-1003">Cell membrane</keyword>
<evidence type="ECO:0000313" key="19">
    <source>
        <dbReference type="Proteomes" id="UP000233180"/>
    </source>
</evidence>
<keyword evidence="7" id="KW-0130">Cell adhesion</keyword>
<dbReference type="FunFam" id="2.60.40.60:FF:000054">
    <property type="entry name" value="protocadherin-15 isoform X1"/>
    <property type="match status" value="1"/>
</dbReference>
<keyword evidence="3 15" id="KW-0812">Transmembrane</keyword>
<keyword evidence="9 15" id="KW-0472">Membrane</keyword>
<proteinExistence type="predicted"/>
<feature type="domain" description="Cadherin" evidence="17">
    <location>
        <begin position="109"/>
        <end position="226"/>
    </location>
</feature>
<keyword evidence="19" id="KW-1185">Reference proteome</keyword>